<keyword evidence="1" id="KW-0472">Membrane</keyword>
<evidence type="ECO:0000256" key="1">
    <source>
        <dbReference type="SAM" id="Phobius"/>
    </source>
</evidence>
<comment type="caution">
    <text evidence="2">The sequence shown here is derived from an EMBL/GenBank/DDBJ whole genome shotgun (WGS) entry which is preliminary data.</text>
</comment>
<feature type="transmembrane region" description="Helical" evidence="1">
    <location>
        <begin position="29"/>
        <end position="48"/>
    </location>
</feature>
<dbReference type="EMBL" id="BONY01000072">
    <property type="protein sequence ID" value="GIH09627.1"/>
    <property type="molecule type" value="Genomic_DNA"/>
</dbReference>
<reference evidence="2" key="1">
    <citation type="submission" date="2021-01" db="EMBL/GenBank/DDBJ databases">
        <title>Whole genome shotgun sequence of Rhizocola hellebori NBRC 109834.</title>
        <authorList>
            <person name="Komaki H."/>
            <person name="Tamura T."/>
        </authorList>
    </citation>
    <scope>NUCLEOTIDE SEQUENCE</scope>
    <source>
        <strain evidence="2">NBRC 109834</strain>
    </source>
</reference>
<feature type="transmembrane region" description="Helical" evidence="1">
    <location>
        <begin position="108"/>
        <end position="131"/>
    </location>
</feature>
<feature type="transmembrane region" description="Helical" evidence="1">
    <location>
        <begin position="234"/>
        <end position="254"/>
    </location>
</feature>
<keyword evidence="1" id="KW-0812">Transmembrane</keyword>
<feature type="transmembrane region" description="Helical" evidence="1">
    <location>
        <begin position="190"/>
        <end position="207"/>
    </location>
</feature>
<feature type="transmembrane region" description="Helical" evidence="1">
    <location>
        <begin position="165"/>
        <end position="183"/>
    </location>
</feature>
<evidence type="ECO:0000313" key="3">
    <source>
        <dbReference type="Proteomes" id="UP000612899"/>
    </source>
</evidence>
<protein>
    <submittedName>
        <fullName evidence="2">Uncharacterized protein</fullName>
    </submittedName>
</protein>
<feature type="transmembrane region" description="Helical" evidence="1">
    <location>
        <begin position="357"/>
        <end position="379"/>
    </location>
</feature>
<organism evidence="2 3">
    <name type="scientific">Rhizocola hellebori</name>
    <dbReference type="NCBI Taxonomy" id="1392758"/>
    <lineage>
        <taxon>Bacteria</taxon>
        <taxon>Bacillati</taxon>
        <taxon>Actinomycetota</taxon>
        <taxon>Actinomycetes</taxon>
        <taxon>Micromonosporales</taxon>
        <taxon>Micromonosporaceae</taxon>
        <taxon>Rhizocola</taxon>
    </lineage>
</organism>
<gene>
    <name evidence="2" type="ORF">Rhe02_76940</name>
</gene>
<feature type="transmembrane region" description="Helical" evidence="1">
    <location>
        <begin position="213"/>
        <end position="229"/>
    </location>
</feature>
<proteinExistence type="predicted"/>
<feature type="transmembrane region" description="Helical" evidence="1">
    <location>
        <begin position="140"/>
        <end position="159"/>
    </location>
</feature>
<name>A0A8J3VKK1_9ACTN</name>
<feature type="transmembrane region" description="Helical" evidence="1">
    <location>
        <begin position="326"/>
        <end position="345"/>
    </location>
</feature>
<feature type="transmembrane region" description="Helical" evidence="1">
    <location>
        <begin position="294"/>
        <end position="314"/>
    </location>
</feature>
<feature type="transmembrane region" description="Helical" evidence="1">
    <location>
        <begin position="391"/>
        <end position="409"/>
    </location>
</feature>
<dbReference type="Proteomes" id="UP000612899">
    <property type="component" value="Unassembled WGS sequence"/>
</dbReference>
<keyword evidence="3" id="KW-1185">Reference proteome</keyword>
<accession>A0A8J3VKK1</accession>
<feature type="transmembrane region" description="Helical" evidence="1">
    <location>
        <begin position="455"/>
        <end position="474"/>
    </location>
</feature>
<keyword evidence="1" id="KW-1133">Transmembrane helix</keyword>
<sequence length="609" mass="66612">MTSLLDSQTREAAVEAGPTTRPSLNKWRIFLPLLLLLGFAAHLAWRIWLIRYVPTVVAHADEDRYLLSARALTGGPGGFGNDTVAFRRLGYPILLAPIYWYVQDPFKVYHYAQLIGAVISAFTFPLAYLFARRLLATGRALSLAMAFVGAALPAVVYYSEFTLTDVLFAPLGLAWLLLIHGWLGGRTNVGRVTAAVFAGIVVGYAYVVHVRGIIMLAIHLGLVAVVLLSKRSRYALGIASAVTALLVTRLDWLLKTVVGSSLEHGGVEPDSKMLEAVTDALGFVRMVTDATGQIWYLGVATGGLALVGVVVGYRAMREPGDFARRAVFGTALASTVLIALASAAALPPDGRVSNHVYFRYIAWLAPIWLMVGIAALVGAEQRAKLRLMRDAGVVLAVTMFVVLARMAVGEWFSPFDTPEVSFLANAWEAFRPFKAALLAMAMLALWLLRRWFIPMGVAAIVWTVAMVSVNVNSIQPMVALEYVPGSRLVHDLGVTSDDVVQSAVQVDLGSRLNHQREVTWSPVTEFDALTGQPGPSATVVIAPWYPEKANEVCEEEETKDCHSVHWDGTALGWTRVYTYENKDRQWALWRRTGVTPMSSRADVKATQAR</sequence>
<dbReference type="AlphaFoldDB" id="A0A8J3VKK1"/>
<evidence type="ECO:0000313" key="2">
    <source>
        <dbReference type="EMBL" id="GIH09627.1"/>
    </source>
</evidence>
<dbReference type="RefSeq" id="WP_203913356.1">
    <property type="nucleotide sequence ID" value="NZ_BONY01000072.1"/>
</dbReference>